<keyword evidence="2" id="KW-1185">Reference proteome</keyword>
<dbReference type="RefSeq" id="WP_379911356.1">
    <property type="nucleotide sequence ID" value="NZ_JBHSWE010000001.1"/>
</dbReference>
<comment type="caution">
    <text evidence="1">The sequence shown here is derived from an EMBL/GenBank/DDBJ whole genome shotgun (WGS) entry which is preliminary data.</text>
</comment>
<reference evidence="2" key="1">
    <citation type="journal article" date="2019" name="Int. J. Syst. Evol. Microbiol.">
        <title>The Global Catalogue of Microorganisms (GCM) 10K type strain sequencing project: providing services to taxonomists for standard genome sequencing and annotation.</title>
        <authorList>
            <consortium name="The Broad Institute Genomics Platform"/>
            <consortium name="The Broad Institute Genome Sequencing Center for Infectious Disease"/>
            <person name="Wu L."/>
            <person name="Ma J."/>
        </authorList>
    </citation>
    <scope>NUCLEOTIDE SEQUENCE [LARGE SCALE GENOMIC DNA]</scope>
    <source>
        <strain evidence="2">NBRC 111756</strain>
    </source>
</reference>
<organism evidence="1 2">
    <name type="scientific">Marinobacterium aestuariivivens</name>
    <dbReference type="NCBI Taxonomy" id="1698799"/>
    <lineage>
        <taxon>Bacteria</taxon>
        <taxon>Pseudomonadati</taxon>
        <taxon>Pseudomonadota</taxon>
        <taxon>Gammaproteobacteria</taxon>
        <taxon>Oceanospirillales</taxon>
        <taxon>Oceanospirillaceae</taxon>
        <taxon>Marinobacterium</taxon>
    </lineage>
</organism>
<evidence type="ECO:0000313" key="2">
    <source>
        <dbReference type="Proteomes" id="UP001596422"/>
    </source>
</evidence>
<dbReference type="EMBL" id="JBHSWE010000001">
    <property type="protein sequence ID" value="MFC6672950.1"/>
    <property type="molecule type" value="Genomic_DNA"/>
</dbReference>
<evidence type="ECO:0008006" key="3">
    <source>
        <dbReference type="Google" id="ProtNLM"/>
    </source>
</evidence>
<protein>
    <recommendedName>
        <fullName evidence="3">TonB-dependent receptor-like beta-barrel domain-containing protein</fullName>
    </recommendedName>
</protein>
<proteinExistence type="predicted"/>
<gene>
    <name evidence="1" type="ORF">ACFQDL_24815</name>
</gene>
<evidence type="ECO:0000313" key="1">
    <source>
        <dbReference type="EMBL" id="MFC6672950.1"/>
    </source>
</evidence>
<accession>A0ABW2A5Y4</accession>
<name>A0ABW2A5Y4_9GAMM</name>
<dbReference type="Proteomes" id="UP001596422">
    <property type="component" value="Unassembled WGS sequence"/>
</dbReference>
<sequence length="77" mass="8359">MTIAINDLHESKTLDSQALAGVRGGYAFNPGYLMPKPGWFGPVSSNTKQLTNSNTQLNIAVLSQDVFQTNSNTVLQF</sequence>